<dbReference type="PATRIC" id="fig|1276920.7.peg.155"/>
<dbReference type="STRING" id="1276920.ADIAG_00159"/>
<gene>
    <name evidence="1" type="ORF">ADIAG_00159</name>
</gene>
<evidence type="ECO:0000313" key="2">
    <source>
        <dbReference type="Proteomes" id="UP000012015"/>
    </source>
</evidence>
<protein>
    <submittedName>
        <fullName evidence="1">Uncharacterized protein</fullName>
    </submittedName>
</protein>
<accession>M7MYN8</accession>
<dbReference type="Proteomes" id="UP000012015">
    <property type="component" value="Unassembled WGS sequence"/>
</dbReference>
<reference evidence="1 2" key="1">
    <citation type="journal article" date="2013" name="Genome Announc.">
        <title>Draft Genome Sequence of Arthrobacter gangotriensis Strain Lz1yT, Isolated from a Penguin Rookery Soil Sample Collected in Antarctica, near the Indian Station Dakshin Gangotri.</title>
        <authorList>
            <person name="Shivaji S."/>
            <person name="Ara S."/>
            <person name="Bandi S."/>
            <person name="Singh A."/>
            <person name="Kumar Pinnaka A."/>
        </authorList>
    </citation>
    <scope>NUCLEOTIDE SEQUENCE [LARGE SCALE GENOMIC DNA]</scope>
    <source>
        <strain evidence="1 2">Lz1y</strain>
    </source>
</reference>
<name>M7MYN8_9MICC</name>
<keyword evidence="2" id="KW-1185">Reference proteome</keyword>
<comment type="caution">
    <text evidence="1">The sequence shown here is derived from an EMBL/GenBank/DDBJ whole genome shotgun (WGS) entry which is preliminary data.</text>
</comment>
<evidence type="ECO:0000313" key="1">
    <source>
        <dbReference type="EMBL" id="EMR00152.1"/>
    </source>
</evidence>
<proteinExistence type="predicted"/>
<sequence>MAQAVEQHRDRNLAERTHLALGLSSIALVSRAASVAPNTGVIEAVAQRLDTIAGPLLGTLPTPGTLSLSFARLGTGQAPGTYLWLYRHIRGREPRSLTAARRFPPRIFD</sequence>
<dbReference type="RefSeq" id="WP_007269366.1">
    <property type="nucleotide sequence ID" value="NZ_AOCK01000001.1"/>
</dbReference>
<dbReference type="AlphaFoldDB" id="M7MYN8"/>
<organism evidence="1 2">
    <name type="scientific">Paeniglutamicibacter gangotriensis Lz1y</name>
    <dbReference type="NCBI Taxonomy" id="1276920"/>
    <lineage>
        <taxon>Bacteria</taxon>
        <taxon>Bacillati</taxon>
        <taxon>Actinomycetota</taxon>
        <taxon>Actinomycetes</taxon>
        <taxon>Micrococcales</taxon>
        <taxon>Micrococcaceae</taxon>
        <taxon>Paeniglutamicibacter</taxon>
    </lineage>
</organism>
<dbReference type="EMBL" id="AOCK01000001">
    <property type="protein sequence ID" value="EMR00152.1"/>
    <property type="molecule type" value="Genomic_DNA"/>
</dbReference>